<accession>F9GAR3</accession>
<dbReference type="STRING" id="660025.F9GAR3"/>
<dbReference type="PANTHER" id="PTHR45398">
    <property type="match status" value="1"/>
</dbReference>
<feature type="region of interest" description="Disordered" evidence="4">
    <location>
        <begin position="2548"/>
        <end position="2570"/>
    </location>
</feature>
<organism evidence="8">
    <name type="scientific">Fusarium oxysporum (strain Fo5176)</name>
    <name type="common">Fusarium vascular wilt</name>
    <dbReference type="NCBI Taxonomy" id="660025"/>
    <lineage>
        <taxon>Eukaryota</taxon>
        <taxon>Fungi</taxon>
        <taxon>Dikarya</taxon>
        <taxon>Ascomycota</taxon>
        <taxon>Pezizomycotina</taxon>
        <taxon>Sordariomycetes</taxon>
        <taxon>Hypocreomycetidae</taxon>
        <taxon>Hypocreales</taxon>
        <taxon>Nectriaceae</taxon>
        <taxon>Fusarium</taxon>
        <taxon>Fusarium oxysporum species complex</taxon>
    </lineage>
</organism>
<feature type="compositionally biased region" description="Low complexity" evidence="4">
    <location>
        <begin position="211"/>
        <end position="228"/>
    </location>
</feature>
<sequence length="2570" mass="288349">FTILFKCADRITCLVGSLINYVNHPTISATLHSATTKYKDCNTKYWRLCPISTNRTTPGHTIDSLLRLDPPMLFAMAKEQPTLPNLDSYVFSGAPASERLLMAVAQTLDISRHDVLLCDSFKDLGGDEKAAETLRLVCKRKGIEAKTEDIMGCRTLAELQTRITSFPSYVPLSASNDGARSFVTSIEESRPPSLTSHTREDNASSLNQTGRISSVSSNRSLSIQSRSSGTCTCTRPAGQDLENLLMSTPRVSNVHLLTPRAGPFEGQLVALINFSTTSPLETKEILLPSRSEYGILKREIASLRHAVKEWATDSWQPLVWIPLQWIPKHDGEAPDTRRLQTWVQNINEAIYGEVMKFQIPEPRGTSFDPPPPKKQPKPSSDIPNILWQNDDENTINCDDMEYFPLAPMQQLYFQTSMNCIAKPNIIGESGYQYSQSIMLRVKREVDECDIEFAVEAMVASHAMLRARFKSIYDNWVQLILPQDPKSYLFRYHTDVDDEEMAAVIKETQAIIDPVHGPVFAAVHVKNDNKQMLYLVAHQLVVDMISWRIMVHDLDELLQEGTLFSESSILFPHWVEYQKYEMEQRLFEPTLPFEILPADLKYWVPTGNPNLYSNFQQASFSLTAGQSIELRKLCKEVLRADTVDAFLASLLLSFCQVFPDRRPPTLWKQEHGRDTVQADFNLMETVGWFTTLCPVSLELNALSDLIEAMKLAKDTRHAISYDTTHFLTSEFSDFECTSAAIPVEVILNCVDNFQQIQRQDGILELAPIPGENLGLIRSDIGPKVGRLSLFEVLVTTDDSGIRVEFAYNNNCNHQGNIQIWMQRFEDLILETIDRLRSRESELTLSDVPLLKTSYKALQRLSRPQPHSFGLPNVKDIETIYPVTPAQQEILMGQSQSIDSFHIHAIYELHAPNGEAVEANRLCKAWESIIASNRALRSIFIDSVSRGSVFDQVVLKKASPIMLFIDSSRGEEALSQLPIAQTPLTEPCHRLSLASIHNLVVELSKVYSGETPSHNDALQNTYLCHIASLDTTYSLEVWRTYLEDVEPCLFPQLTCQTEDTSPLRPFDLQITREQIVTFCHELAVEPAVVLQLGWAIVLRVFVGMDRVSFGYEYSGRDEELLCGISEAIGSFANILPCSIDVPQGRDIKECLKAMNESFVNLQKHQNLSMAEIQHVIDDRGPFSGEESNEADSGLLLPSLVTSAHRTDCEVSLTVMFVDSHLHASLSSRLLSRDQIDSIMHSFERAINGIIKLKAHSVSDIDLLTDRDHAQLAVQNWNKDQVSTCVHEVILHHSLGRPQAPAIHSWDGKMTYLQLATLVMKLGTYLANHGLGSGMTIPIVLEKSCWAPVMILGVMQAGASFALLDYQDRKTITSTISYLKPPFILATESVGKKLDMIVSDVVIINNAFFTMLRTQPTRPGRRTNPEHAACVFISPRHLATAASRNIFFTHSSLCSAFARQGTALKLDSESRVLQLSAFTVDISLLEILGTMFHGGCVCIPSPKERTNDLVRAISSMKVTWTYMTGVLARRINPESVPTLRTLCFRTRNLDPDIYIPWLEGRTILLAYGAPNICPLGISVTEVAKGKDLSIIPPPLTGRFLVLNPNDSRKLMPKGAIGELAIDSPIVTPHKFAPDLPLIAQARRHGVLEEQTLKYRNTGHRVRYLGNGEVKFVSSVQDEVLIDGFVVDIPEVEGQIRRCLGKAADVVVDKITTRDSLSVLAAFIELGEPLFQGPNGLKNVNLSAKERIFIFKKLFEASIRNSEAHATILPEHCIPTVFIPVQAFPLSTSLKVSRKKLQRMAAELTYIELLGMADVPNPQEIKHVILAQKPLPLTGPEEEMRAIWSHVLSISPSGIGSTSSFFSAGGNKFLAADLIIACREAGIKVSLTDILKEFTLTEICRASTFPSNLSEKQSHRNEISMTAPDYKLVRKTISPKIQHPVQDVLDITAASSMQIRNLELSMYKRRADIVCLVLKFHGPISLEKLESACNALTKVHEMLRTAFMIEGHQVYQILRGSFKPSFQKFSCPMWRLESITQKLVKQEQEAEFKLEEPVTTFTYIDAEDQGALVIRLSKVQVDDTSVPMLLQDLASLYVEAHDLSARPSYFEFMRAVKSASHDEGIEYWKMQLEGAKMTEIVSHHKPYGPTSQVKSVRRTAEMPSLDSYGINHDTIVKVAWAAVLAKVSRSNDVLFGEVIQDQDTSFINDTGPTLVVGPLTNTIPVRLCFPSQNARPLELMQYIQHQHQKSWRYRFFGIQELVQECTKWPSWTQFSTVVHHQIKSRHDPPATLDVGGTVCTYKVIQSEVQDLPDLLLCWTLDSSERVTLDIKFTEDCISMNFVDDCMRLLITAMQTFTCRDTITQPIIQPLKGTEGSEKRMLLPIHPTRPHRMPLNQLLLPEQHSNIKTAIIRVWNQVIKPSIERISEESLHRTPFYNINKSLLPAHFLAGQLNCELRKLRIKGIHLVTVSAEDVLENPTVLALVKFIVSRLRVGAALSVPHLHEQMSPWSEPPNLAATDAWQPLPDTISARLLTRKDTIRQRGSSARARGMSIRSSTWKYHPGPPNASPKISVSHIKL</sequence>
<evidence type="ECO:0000259" key="7">
    <source>
        <dbReference type="Pfam" id="PF00668"/>
    </source>
</evidence>
<feature type="region of interest" description="Disordered" evidence="4">
    <location>
        <begin position="361"/>
        <end position="384"/>
    </location>
</feature>
<evidence type="ECO:0000256" key="4">
    <source>
        <dbReference type="SAM" id="MobiDB-lite"/>
    </source>
</evidence>
<name>F9GAR3_FUSOF</name>
<keyword evidence="2" id="KW-0597">Phosphoprotein</keyword>
<keyword evidence="1" id="KW-0596">Phosphopantetheine</keyword>
<feature type="domain" description="Condensation" evidence="7">
    <location>
        <begin position="1943"/>
        <end position="2262"/>
    </location>
</feature>
<evidence type="ECO:0000256" key="1">
    <source>
        <dbReference type="ARBA" id="ARBA00022450"/>
    </source>
</evidence>
<evidence type="ECO:0000256" key="3">
    <source>
        <dbReference type="ARBA" id="ARBA00029454"/>
    </source>
</evidence>
<dbReference type="InterPro" id="IPR009081">
    <property type="entry name" value="PP-bd_ACP"/>
</dbReference>
<protein>
    <recommendedName>
        <fullName evidence="9">Nonribosomal peptide synthetase 12</fullName>
    </recommendedName>
</protein>
<reference evidence="8" key="1">
    <citation type="journal article" date="2012" name="Mol. Plant Microbe Interact.">
        <title>A highly conserved effector in Fusarium oxysporum is required for full virulence on Arabidopsis.</title>
        <authorList>
            <person name="Thatcher L.F."/>
            <person name="Gardiner D.M."/>
            <person name="Kazan K."/>
            <person name="Manners J."/>
        </authorList>
    </citation>
    <scope>NUCLEOTIDE SEQUENCE [LARGE SCALE GENOMIC DNA]</scope>
    <source>
        <strain evidence="8">Fo5176</strain>
    </source>
</reference>
<dbReference type="Gene3D" id="3.30.300.30">
    <property type="match status" value="1"/>
</dbReference>
<dbReference type="InterPro" id="IPR036736">
    <property type="entry name" value="ACP-like_sf"/>
</dbReference>
<dbReference type="SUPFAM" id="SSF52777">
    <property type="entry name" value="CoA-dependent acyltransferases"/>
    <property type="match status" value="6"/>
</dbReference>
<dbReference type="GO" id="GO:0003824">
    <property type="term" value="F:catalytic activity"/>
    <property type="evidence" value="ECO:0007669"/>
    <property type="project" value="InterPro"/>
</dbReference>
<feature type="domain" description="Carrier" evidence="6">
    <location>
        <begin position="1835"/>
        <end position="1897"/>
    </location>
</feature>
<evidence type="ECO:0000313" key="8">
    <source>
        <dbReference type="EMBL" id="EGU73744.1"/>
    </source>
</evidence>
<dbReference type="Pfam" id="PF00668">
    <property type="entry name" value="Condensation"/>
    <property type="match status" value="3"/>
</dbReference>
<dbReference type="InterPro" id="IPR001242">
    <property type="entry name" value="Condensation_dom"/>
</dbReference>
<feature type="domain" description="AMP-dependent synthetase/ligase" evidence="5">
    <location>
        <begin position="1293"/>
        <end position="1624"/>
    </location>
</feature>
<dbReference type="OrthoDB" id="416786at2759"/>
<dbReference type="EMBL" id="AFQF01004229">
    <property type="protein sequence ID" value="EGU73744.1"/>
    <property type="molecule type" value="Genomic_DNA"/>
</dbReference>
<dbReference type="SUPFAM" id="SSF56801">
    <property type="entry name" value="Acetyl-CoA synthetase-like"/>
    <property type="match status" value="1"/>
</dbReference>
<gene>
    <name evidence="8" type="ORF">FOXB_15745</name>
</gene>
<dbReference type="Pfam" id="PF00501">
    <property type="entry name" value="AMP-binding"/>
    <property type="match status" value="1"/>
</dbReference>
<dbReference type="Gene3D" id="3.30.559.10">
    <property type="entry name" value="Chloramphenicol acetyltransferase-like domain"/>
    <property type="match status" value="3"/>
</dbReference>
<dbReference type="InterPro" id="IPR042099">
    <property type="entry name" value="ANL_N_sf"/>
</dbReference>
<feature type="compositionally biased region" description="Polar residues" evidence="4">
    <location>
        <begin position="185"/>
        <end position="196"/>
    </location>
</feature>
<dbReference type="InterPro" id="IPR045851">
    <property type="entry name" value="AMP-bd_C_sf"/>
</dbReference>
<feature type="domain" description="Condensation" evidence="7">
    <location>
        <begin position="428"/>
        <end position="843"/>
    </location>
</feature>
<dbReference type="InterPro" id="IPR023213">
    <property type="entry name" value="CAT-like_dom_sf"/>
</dbReference>
<dbReference type="Gene3D" id="3.40.50.12780">
    <property type="entry name" value="N-terminal domain of ligase-like"/>
    <property type="match status" value="1"/>
</dbReference>
<dbReference type="Gene3D" id="3.30.559.30">
    <property type="entry name" value="Nonribosomal peptide synthetase, condensation domain"/>
    <property type="match status" value="3"/>
</dbReference>
<evidence type="ECO:0000259" key="6">
    <source>
        <dbReference type="Pfam" id="PF00550"/>
    </source>
</evidence>
<dbReference type="SUPFAM" id="SSF47336">
    <property type="entry name" value="ACP-like"/>
    <property type="match status" value="1"/>
</dbReference>
<dbReference type="Gene3D" id="1.10.1200.10">
    <property type="entry name" value="ACP-like"/>
    <property type="match status" value="1"/>
</dbReference>
<feature type="region of interest" description="Disordered" evidence="4">
    <location>
        <begin position="185"/>
        <end position="229"/>
    </location>
</feature>
<feature type="non-terminal residue" evidence="8">
    <location>
        <position position="1"/>
    </location>
</feature>
<comment type="similarity">
    <text evidence="3">Belongs to the NRP synthetase family.</text>
</comment>
<proteinExistence type="inferred from homology"/>
<dbReference type="PANTHER" id="PTHR45398:SF1">
    <property type="entry name" value="ENZYME, PUTATIVE (JCVI)-RELATED"/>
    <property type="match status" value="1"/>
</dbReference>
<evidence type="ECO:0000256" key="2">
    <source>
        <dbReference type="ARBA" id="ARBA00022553"/>
    </source>
</evidence>
<feature type="domain" description="Condensation" evidence="7">
    <location>
        <begin position="1031"/>
        <end position="1269"/>
    </location>
</feature>
<evidence type="ECO:0008006" key="9">
    <source>
        <dbReference type="Google" id="ProtNLM"/>
    </source>
</evidence>
<evidence type="ECO:0000259" key="5">
    <source>
        <dbReference type="Pfam" id="PF00501"/>
    </source>
</evidence>
<dbReference type="Pfam" id="PF00550">
    <property type="entry name" value="PP-binding"/>
    <property type="match status" value="1"/>
</dbReference>
<dbReference type="InterPro" id="IPR000873">
    <property type="entry name" value="AMP-dep_synth/lig_dom"/>
</dbReference>
<comment type="caution">
    <text evidence="8">The sequence shown here is derived from an EMBL/GenBank/DDBJ whole genome shotgun (WGS) entry which is preliminary data.</text>
</comment>